<dbReference type="PIRSF" id="PIRSF018266">
    <property type="entry name" value="FecR"/>
    <property type="match status" value="1"/>
</dbReference>
<dbReference type="Pfam" id="PF16220">
    <property type="entry name" value="DUF4880"/>
    <property type="match status" value="1"/>
</dbReference>
<protein>
    <submittedName>
        <fullName evidence="3">Putative two-component system sensor protein</fullName>
    </submittedName>
</protein>
<sequence>MMSDSRSLNVEIDEQAALWFSRSQARRLTNEEQQQLDTWLQSAPSHAEAYRQMQQIWGECALIPRPVSAPQPKKHLSRWRPLRSCAAGLFFLVALLLPMSQLPLLLTNDIQLQTAQNSREIVLSDGTRVHVNRHSQIRVHYAKENRQLWLDQGEIFLQVASNKTRPFLVYAGESQVKVVGTAFDVRYEKGEVAVAVKQGIVAMTGRPNMAAVMLHAGDRAQLIPETKRLLLSQLPAAEIGEWRSGQLLFRNRPLGELLSELQRYRQGNIELIDASLAQLPVSGSLDLNRPDEFLDSLPLLLAVNVTHDDKGNVLISRNLNKDKK</sequence>
<dbReference type="InterPro" id="IPR012373">
    <property type="entry name" value="Ferrdict_sens_TM"/>
</dbReference>
<dbReference type="RefSeq" id="WP_053010264.1">
    <property type="nucleotide sequence ID" value="NZ_CWJI01000017.1"/>
</dbReference>
<evidence type="ECO:0000313" key="3">
    <source>
        <dbReference type="EMBL" id="CRY56813.1"/>
    </source>
</evidence>
<dbReference type="InterPro" id="IPR006860">
    <property type="entry name" value="FecR"/>
</dbReference>
<dbReference type="Gene3D" id="3.55.50.30">
    <property type="match status" value="1"/>
</dbReference>
<dbReference type="Proteomes" id="UP000043316">
    <property type="component" value="Unassembled WGS sequence"/>
</dbReference>
<dbReference type="InterPro" id="IPR032623">
    <property type="entry name" value="FecR_N"/>
</dbReference>
<feature type="domain" description="FecR N-terminal" evidence="2">
    <location>
        <begin position="14"/>
        <end position="55"/>
    </location>
</feature>
<evidence type="ECO:0000259" key="2">
    <source>
        <dbReference type="Pfam" id="PF16220"/>
    </source>
</evidence>
<dbReference type="AlphaFoldDB" id="A0A0H5M034"/>
<proteinExistence type="predicted"/>
<dbReference type="EMBL" id="CWJI01000017">
    <property type="protein sequence ID" value="CRY56813.1"/>
    <property type="molecule type" value="Genomic_DNA"/>
</dbReference>
<organism evidence="3 4">
    <name type="scientific">Yersinia intermedia</name>
    <dbReference type="NCBI Taxonomy" id="631"/>
    <lineage>
        <taxon>Bacteria</taxon>
        <taxon>Pseudomonadati</taxon>
        <taxon>Pseudomonadota</taxon>
        <taxon>Gammaproteobacteria</taxon>
        <taxon>Enterobacterales</taxon>
        <taxon>Yersiniaceae</taxon>
        <taxon>Yersinia</taxon>
    </lineage>
</organism>
<evidence type="ECO:0000259" key="1">
    <source>
        <dbReference type="Pfam" id="PF04773"/>
    </source>
</evidence>
<feature type="domain" description="FecR protein" evidence="1">
    <location>
        <begin position="113"/>
        <end position="201"/>
    </location>
</feature>
<dbReference type="Gene3D" id="2.60.120.1440">
    <property type="match status" value="1"/>
</dbReference>
<evidence type="ECO:0000313" key="4">
    <source>
        <dbReference type="Proteomes" id="UP000043316"/>
    </source>
</evidence>
<dbReference type="Pfam" id="PF04773">
    <property type="entry name" value="FecR"/>
    <property type="match status" value="1"/>
</dbReference>
<name>A0A0H5M034_YERIN</name>
<gene>
    <name evidence="3" type="ORF">ERS008476_03858</name>
</gene>
<accession>A0A0H5M034</accession>
<dbReference type="GO" id="GO:0016989">
    <property type="term" value="F:sigma factor antagonist activity"/>
    <property type="evidence" value="ECO:0007669"/>
    <property type="project" value="TreeGrafter"/>
</dbReference>
<dbReference type="PANTHER" id="PTHR30273">
    <property type="entry name" value="PERIPLASMIC SIGNAL SENSOR AND SIGMA FACTOR ACTIVATOR FECR-RELATED"/>
    <property type="match status" value="1"/>
</dbReference>
<dbReference type="PANTHER" id="PTHR30273:SF2">
    <property type="entry name" value="PROTEIN FECR"/>
    <property type="match status" value="1"/>
</dbReference>
<reference evidence="4" key="1">
    <citation type="submission" date="2015-03" db="EMBL/GenBank/DDBJ databases">
        <authorList>
            <consortium name="Pathogen Informatics"/>
        </authorList>
    </citation>
    <scope>NUCLEOTIDE SEQUENCE [LARGE SCALE GENOMIC DNA]</scope>
    <source>
        <strain evidence="4">R148</strain>
    </source>
</reference>